<feature type="coiled-coil region" evidence="10">
    <location>
        <begin position="412"/>
        <end position="439"/>
    </location>
</feature>
<accession>A0A3D9RSR0</accession>
<dbReference type="PROSITE" id="PS50005">
    <property type="entry name" value="TPR"/>
    <property type="match status" value="2"/>
</dbReference>
<keyword evidence="10" id="KW-0175">Coiled coil</keyword>
<evidence type="ECO:0000256" key="7">
    <source>
        <dbReference type="ARBA" id="ARBA00022840"/>
    </source>
</evidence>
<dbReference type="Proteomes" id="UP000256429">
    <property type="component" value="Unassembled WGS sequence"/>
</dbReference>
<sequence length="574" mass="65606">MFKLKIIVLFFIFFQLVNYNVFAKFSNEIIVSKIDADLFYSDDERIKFIKELIEQGNTEEALEKLYEFIEVVKKNNETKLIIEGNILLADIFRENGDYKKSTEIFNSIIPSISNDYENLQYIYFKKGGNFQLDSQIDSAKFNYEKAISFNKNIEGKEDLKAKIYANLSGIFYLNGDYESAIENFKIAADFQKTLGNKDIEAGILNNLGGVYYMQGNYKNALEMFEQAFNLVGYGQSDLQKQTRNTSFINMAYAYSGLKNYKKAFEYQDKFFSLNDSLQQELKYKEIAEIQSKYSLATKENETEIEKAKRRDAEVLTYGLGFAILVLLTGIYFLYKLYKLSKKNHALQISQEQLLNQNKIEKIKSDSQAKILVATLDGGLEERKKIANVLHDNVSALLSATNLHLYASKKKLKDKLPVEIDKAQNILEEASEQIRDLSHKLISSVLLKFGLGVAIQDLCEKSSNSTILLKSDSKNIERFNQNFEIKIFNIINELVNNILKHSQAKNGTIKLEQLNGNLQIIVFDNGVGFNENEIEVKSGIGLSQIKARIKMLNGLLNIKSTNEGTRIFISVPIIY</sequence>
<dbReference type="Pfam" id="PF02518">
    <property type="entry name" value="HATPase_c"/>
    <property type="match status" value="1"/>
</dbReference>
<evidence type="ECO:0000259" key="12">
    <source>
        <dbReference type="PROSITE" id="PS50109"/>
    </source>
</evidence>
<dbReference type="InterPro" id="IPR005467">
    <property type="entry name" value="His_kinase_dom"/>
</dbReference>
<dbReference type="Pfam" id="PF07730">
    <property type="entry name" value="HisKA_3"/>
    <property type="match status" value="1"/>
</dbReference>
<dbReference type="SMART" id="SM00028">
    <property type="entry name" value="TPR"/>
    <property type="match status" value="4"/>
</dbReference>
<dbReference type="InterPro" id="IPR036890">
    <property type="entry name" value="HATPase_C_sf"/>
</dbReference>
<dbReference type="CDD" id="cd16917">
    <property type="entry name" value="HATPase_UhpB-NarQ-NarX-like"/>
    <property type="match status" value="1"/>
</dbReference>
<evidence type="ECO:0000256" key="11">
    <source>
        <dbReference type="SAM" id="Phobius"/>
    </source>
</evidence>
<keyword evidence="4" id="KW-0808">Transferase</keyword>
<dbReference type="Gene3D" id="1.20.5.1930">
    <property type="match status" value="1"/>
</dbReference>
<keyword evidence="8" id="KW-0902">Two-component regulatory system</keyword>
<evidence type="ECO:0000256" key="3">
    <source>
        <dbReference type="ARBA" id="ARBA00022553"/>
    </source>
</evidence>
<evidence type="ECO:0000256" key="1">
    <source>
        <dbReference type="ARBA" id="ARBA00000085"/>
    </source>
</evidence>
<dbReference type="EC" id="2.7.13.3" evidence="2"/>
<dbReference type="Gene3D" id="3.30.565.10">
    <property type="entry name" value="Histidine kinase-like ATPase, C-terminal domain"/>
    <property type="match status" value="1"/>
</dbReference>
<comment type="catalytic activity">
    <reaction evidence="1">
        <text>ATP + protein L-histidine = ADP + protein N-phospho-L-histidine.</text>
        <dbReference type="EC" id="2.7.13.3"/>
    </reaction>
</comment>
<keyword evidence="14" id="KW-1185">Reference proteome</keyword>
<dbReference type="PANTHER" id="PTHR24421">
    <property type="entry name" value="NITRATE/NITRITE SENSOR PROTEIN NARX-RELATED"/>
    <property type="match status" value="1"/>
</dbReference>
<protein>
    <recommendedName>
        <fullName evidence="2">histidine kinase</fullName>
        <ecNumber evidence="2">2.7.13.3</ecNumber>
    </recommendedName>
</protein>
<evidence type="ECO:0000313" key="14">
    <source>
        <dbReference type="Proteomes" id="UP000256429"/>
    </source>
</evidence>
<dbReference type="PROSITE" id="PS50293">
    <property type="entry name" value="TPR_REGION"/>
    <property type="match status" value="1"/>
</dbReference>
<name>A0A3D9RSR0_9FLAO</name>
<dbReference type="PANTHER" id="PTHR24421:SF10">
    <property type="entry name" value="NITRATE_NITRITE SENSOR PROTEIN NARQ"/>
    <property type="match status" value="1"/>
</dbReference>
<feature type="repeat" description="TPR" evidence="9">
    <location>
        <begin position="161"/>
        <end position="194"/>
    </location>
</feature>
<dbReference type="InterPro" id="IPR019734">
    <property type="entry name" value="TPR_rpt"/>
</dbReference>
<dbReference type="SMART" id="SM00387">
    <property type="entry name" value="HATPase_c"/>
    <property type="match status" value="1"/>
</dbReference>
<evidence type="ECO:0000256" key="6">
    <source>
        <dbReference type="ARBA" id="ARBA00022777"/>
    </source>
</evidence>
<comment type="caution">
    <text evidence="13">The sequence shown here is derived from an EMBL/GenBank/DDBJ whole genome shotgun (WGS) entry which is preliminary data.</text>
</comment>
<dbReference type="InterPro" id="IPR011990">
    <property type="entry name" value="TPR-like_helical_dom_sf"/>
</dbReference>
<evidence type="ECO:0000256" key="10">
    <source>
        <dbReference type="SAM" id="Coils"/>
    </source>
</evidence>
<keyword evidence="11" id="KW-1133">Transmembrane helix</keyword>
<evidence type="ECO:0000256" key="4">
    <source>
        <dbReference type="ARBA" id="ARBA00022679"/>
    </source>
</evidence>
<dbReference type="EMBL" id="QTTQ01000011">
    <property type="protein sequence ID" value="REE80534.1"/>
    <property type="molecule type" value="Genomic_DNA"/>
</dbReference>
<keyword evidence="11" id="KW-0812">Transmembrane</keyword>
<evidence type="ECO:0000256" key="5">
    <source>
        <dbReference type="ARBA" id="ARBA00022741"/>
    </source>
</evidence>
<feature type="repeat" description="TPR" evidence="9">
    <location>
        <begin position="201"/>
        <end position="234"/>
    </location>
</feature>
<organism evidence="13 14">
    <name type="scientific">Lutibacter oceani</name>
    <dbReference type="NCBI Taxonomy" id="1853311"/>
    <lineage>
        <taxon>Bacteria</taxon>
        <taxon>Pseudomonadati</taxon>
        <taxon>Bacteroidota</taxon>
        <taxon>Flavobacteriia</taxon>
        <taxon>Flavobacteriales</taxon>
        <taxon>Flavobacteriaceae</taxon>
        <taxon>Lutibacter</taxon>
    </lineage>
</organism>
<feature type="domain" description="Histidine kinase" evidence="12">
    <location>
        <begin position="384"/>
        <end position="574"/>
    </location>
</feature>
<dbReference type="InterPro" id="IPR011712">
    <property type="entry name" value="Sig_transdc_His_kin_sub3_dim/P"/>
</dbReference>
<dbReference type="Pfam" id="PF13424">
    <property type="entry name" value="TPR_12"/>
    <property type="match status" value="1"/>
</dbReference>
<keyword evidence="3" id="KW-0597">Phosphoprotein</keyword>
<keyword evidence="11" id="KW-0472">Membrane</keyword>
<evidence type="ECO:0000256" key="2">
    <source>
        <dbReference type="ARBA" id="ARBA00012438"/>
    </source>
</evidence>
<dbReference type="GO" id="GO:0005524">
    <property type="term" value="F:ATP binding"/>
    <property type="evidence" value="ECO:0007669"/>
    <property type="project" value="UniProtKB-KW"/>
</dbReference>
<dbReference type="GO" id="GO:0016020">
    <property type="term" value="C:membrane"/>
    <property type="evidence" value="ECO:0007669"/>
    <property type="project" value="InterPro"/>
</dbReference>
<keyword evidence="6 13" id="KW-0418">Kinase</keyword>
<dbReference type="InterPro" id="IPR003594">
    <property type="entry name" value="HATPase_dom"/>
</dbReference>
<dbReference type="SUPFAM" id="SSF48452">
    <property type="entry name" value="TPR-like"/>
    <property type="match status" value="1"/>
</dbReference>
<reference evidence="13 14" key="1">
    <citation type="submission" date="2018-08" db="EMBL/GenBank/DDBJ databases">
        <title>Genomic Encyclopedia of Type Strains, Phase III (KMG-III): the genomes of soil and plant-associated and newly described type strains.</title>
        <authorList>
            <person name="Whitman W."/>
        </authorList>
    </citation>
    <scope>NUCLEOTIDE SEQUENCE [LARGE SCALE GENOMIC DNA]</scope>
    <source>
        <strain evidence="13 14">325-5</strain>
    </source>
</reference>
<dbReference type="Pfam" id="PF13181">
    <property type="entry name" value="TPR_8"/>
    <property type="match status" value="1"/>
</dbReference>
<dbReference type="GO" id="GO:0000155">
    <property type="term" value="F:phosphorelay sensor kinase activity"/>
    <property type="evidence" value="ECO:0007669"/>
    <property type="project" value="InterPro"/>
</dbReference>
<dbReference type="PROSITE" id="PS50109">
    <property type="entry name" value="HIS_KIN"/>
    <property type="match status" value="1"/>
</dbReference>
<dbReference type="RefSeq" id="WP_115881058.1">
    <property type="nucleotide sequence ID" value="NZ_QTTQ01000011.1"/>
</dbReference>
<feature type="transmembrane region" description="Helical" evidence="11">
    <location>
        <begin position="314"/>
        <end position="334"/>
    </location>
</feature>
<dbReference type="AlphaFoldDB" id="A0A3D9RSR0"/>
<keyword evidence="9" id="KW-0802">TPR repeat</keyword>
<keyword evidence="5" id="KW-0547">Nucleotide-binding</keyword>
<evidence type="ECO:0000256" key="9">
    <source>
        <dbReference type="PROSITE-ProRule" id="PRU00339"/>
    </source>
</evidence>
<dbReference type="GO" id="GO:0046983">
    <property type="term" value="F:protein dimerization activity"/>
    <property type="evidence" value="ECO:0007669"/>
    <property type="project" value="InterPro"/>
</dbReference>
<keyword evidence="7" id="KW-0067">ATP-binding</keyword>
<gene>
    <name evidence="13" type="ORF">BX611_2179</name>
</gene>
<evidence type="ECO:0000256" key="8">
    <source>
        <dbReference type="ARBA" id="ARBA00023012"/>
    </source>
</evidence>
<dbReference type="InterPro" id="IPR050482">
    <property type="entry name" value="Sensor_HK_TwoCompSys"/>
</dbReference>
<dbReference type="Gene3D" id="1.25.40.10">
    <property type="entry name" value="Tetratricopeptide repeat domain"/>
    <property type="match status" value="1"/>
</dbReference>
<dbReference type="SUPFAM" id="SSF55874">
    <property type="entry name" value="ATPase domain of HSP90 chaperone/DNA topoisomerase II/histidine kinase"/>
    <property type="match status" value="1"/>
</dbReference>
<dbReference type="OrthoDB" id="9760839at2"/>
<evidence type="ECO:0000313" key="13">
    <source>
        <dbReference type="EMBL" id="REE80534.1"/>
    </source>
</evidence>
<proteinExistence type="predicted"/>